<dbReference type="Pfam" id="PF03401">
    <property type="entry name" value="TctC"/>
    <property type="match status" value="1"/>
</dbReference>
<dbReference type="Proteomes" id="UP000001902">
    <property type="component" value="Chromosome"/>
</dbReference>
<gene>
    <name evidence="3" type="ordered locus">Acfer_1101</name>
</gene>
<accession>D2RK68</accession>
<dbReference type="RefSeq" id="WP_012938459.1">
    <property type="nucleotide sequence ID" value="NC_013740.1"/>
</dbReference>
<organism evidence="3 4">
    <name type="scientific">Acidaminococcus fermentans (strain ATCC 25085 / DSM 20731 / CCUG 9996 / CIP 106432 / VR4)</name>
    <dbReference type="NCBI Taxonomy" id="591001"/>
    <lineage>
        <taxon>Bacteria</taxon>
        <taxon>Bacillati</taxon>
        <taxon>Bacillota</taxon>
        <taxon>Negativicutes</taxon>
        <taxon>Acidaminococcales</taxon>
        <taxon>Acidaminococcaceae</taxon>
        <taxon>Acidaminococcus</taxon>
    </lineage>
</organism>
<evidence type="ECO:0000313" key="3">
    <source>
        <dbReference type="EMBL" id="ADB47470.1"/>
    </source>
</evidence>
<dbReference type="AlphaFoldDB" id="D2RK68"/>
<dbReference type="PROSITE" id="PS51257">
    <property type="entry name" value="PROKAR_LIPOPROTEIN"/>
    <property type="match status" value="1"/>
</dbReference>
<evidence type="ECO:0000256" key="1">
    <source>
        <dbReference type="ARBA" id="ARBA00006987"/>
    </source>
</evidence>
<feature type="chain" id="PRO_5039469315" description="Tripartite tricarboxylate transporter substrate binding protein" evidence="2">
    <location>
        <begin position="20"/>
        <end position="331"/>
    </location>
</feature>
<dbReference type="Gene3D" id="3.40.190.10">
    <property type="entry name" value="Periplasmic binding protein-like II"/>
    <property type="match status" value="1"/>
</dbReference>
<dbReference type="PANTHER" id="PTHR42928:SF5">
    <property type="entry name" value="BLR1237 PROTEIN"/>
    <property type="match status" value="1"/>
</dbReference>
<dbReference type="GeneID" id="78334819"/>
<dbReference type="CDD" id="cd07012">
    <property type="entry name" value="PBP2_Bug_TTT"/>
    <property type="match status" value="1"/>
</dbReference>
<comment type="similarity">
    <text evidence="1">Belongs to the UPF0065 (bug) family.</text>
</comment>
<evidence type="ECO:0008006" key="5">
    <source>
        <dbReference type="Google" id="ProtNLM"/>
    </source>
</evidence>
<keyword evidence="2" id="KW-0732">Signal</keyword>
<dbReference type="KEGG" id="afn:Acfer_1101"/>
<proteinExistence type="inferred from homology"/>
<dbReference type="Gene3D" id="3.40.190.150">
    <property type="entry name" value="Bordetella uptake gene, domain 1"/>
    <property type="match status" value="1"/>
</dbReference>
<dbReference type="OrthoDB" id="8880247at2"/>
<protein>
    <recommendedName>
        <fullName evidence="5">Tripartite tricarboxylate transporter substrate binding protein</fullName>
    </recommendedName>
</protein>
<feature type="signal peptide" evidence="2">
    <location>
        <begin position="1"/>
        <end position="19"/>
    </location>
</feature>
<dbReference type="eggNOG" id="COG3181">
    <property type="taxonomic scope" value="Bacteria"/>
</dbReference>
<dbReference type="InterPro" id="IPR005064">
    <property type="entry name" value="BUG"/>
</dbReference>
<dbReference type="PANTHER" id="PTHR42928">
    <property type="entry name" value="TRICARBOXYLATE-BINDING PROTEIN"/>
    <property type="match status" value="1"/>
</dbReference>
<reference evidence="3 4" key="1">
    <citation type="journal article" date="2010" name="Stand. Genomic Sci.">
        <title>Complete genome sequence of Acidaminococcus fermentans type strain (VR4).</title>
        <authorList>
            <person name="Chang Y.J."/>
            <person name="Pukall R."/>
            <person name="Saunders E."/>
            <person name="Lapidus A."/>
            <person name="Copeland A."/>
            <person name="Nolan M."/>
            <person name="Glavina Del Rio T."/>
            <person name="Lucas S."/>
            <person name="Chen F."/>
            <person name="Tice H."/>
            <person name="Cheng J.F."/>
            <person name="Han C."/>
            <person name="Detter J.C."/>
            <person name="Bruce D."/>
            <person name="Goodwin L."/>
            <person name="Pitluck S."/>
            <person name="Mikhailova N."/>
            <person name="Liolios K."/>
            <person name="Pati A."/>
            <person name="Ivanova N."/>
            <person name="Mavromatis K."/>
            <person name="Chen A."/>
            <person name="Palaniappan K."/>
            <person name="Land M."/>
            <person name="Hauser L."/>
            <person name="Jeffries C.D."/>
            <person name="Brettin T."/>
            <person name="Rohde M."/>
            <person name="Goker M."/>
            <person name="Bristow J."/>
            <person name="Eisen J.A."/>
            <person name="Markowitz V."/>
            <person name="Hugenholtz P."/>
            <person name="Kyrpides N.C."/>
            <person name="Klenk H.P."/>
        </authorList>
    </citation>
    <scope>NUCLEOTIDE SEQUENCE [LARGE SCALE GENOMIC DNA]</scope>
    <source>
        <strain evidence="4">ATCC 25085 / DSM 20731 / CCUG 9996 / CIP 106432 / VR4</strain>
    </source>
</reference>
<keyword evidence="4" id="KW-1185">Reference proteome</keyword>
<dbReference type="HOGENOM" id="CLU_045683_1_1_9"/>
<dbReference type="SUPFAM" id="SSF53850">
    <property type="entry name" value="Periplasmic binding protein-like II"/>
    <property type="match status" value="1"/>
</dbReference>
<sequence length="331" mass="36120">MKKQLAVLSMVVALGMLLAGCGSDATKNPSSKANQGAAKNYPNKTVQIVVPYGAGGDTDTNARVMSKYLSKELGKPVIVTNVAGSSGVVGSQQVLDSKPDGYTVLFNHPTMLMNNLIGLTDISWKNFKNAGIGLTDDANVFVVSSHSKYKNLQDLINDAKANPGKIRFATSIGSFTHLQLLAFEQMTGTNIVAADLGDMAAYTTALLGNQIEVIGCQYGVVKDYIESGDFRCLGVMSEKRNPLIPNVPTFKEQGVDLSISKFFFYAFPKDTPDEIVNKFSAAMEKVCQNKDYIKEANSVLVTPKYMKPEDAVTYIGKEEENYKKWLKDYKK</sequence>
<dbReference type="EMBL" id="CP001859">
    <property type="protein sequence ID" value="ADB47470.1"/>
    <property type="molecule type" value="Genomic_DNA"/>
</dbReference>
<evidence type="ECO:0000256" key="2">
    <source>
        <dbReference type="SAM" id="SignalP"/>
    </source>
</evidence>
<evidence type="ECO:0000313" key="4">
    <source>
        <dbReference type="Proteomes" id="UP000001902"/>
    </source>
</evidence>
<dbReference type="PIRSF" id="PIRSF017082">
    <property type="entry name" value="YflP"/>
    <property type="match status" value="1"/>
</dbReference>
<dbReference type="STRING" id="591001.Acfer_1101"/>
<dbReference type="InterPro" id="IPR042100">
    <property type="entry name" value="Bug_dom1"/>
</dbReference>
<name>D2RK68_ACIFV</name>